<reference evidence="7 8" key="1">
    <citation type="submission" date="2016-10" db="EMBL/GenBank/DDBJ databases">
        <authorList>
            <person name="de Groot N.N."/>
        </authorList>
    </citation>
    <scope>NUCLEOTIDE SEQUENCE [LARGE SCALE GENOMIC DNA]</scope>
    <source>
        <strain evidence="7 8">DSM 18346</strain>
    </source>
</reference>
<feature type="domain" description="Desulfoferrodoxin ferrous iron-binding" evidence="6">
    <location>
        <begin position="11"/>
        <end position="117"/>
    </location>
</feature>
<dbReference type="CDD" id="cd03172">
    <property type="entry name" value="SORL_classII"/>
    <property type="match status" value="1"/>
</dbReference>
<dbReference type="SUPFAM" id="SSF49367">
    <property type="entry name" value="Superoxide reductase-like"/>
    <property type="match status" value="1"/>
</dbReference>
<dbReference type="GO" id="GO:0005506">
    <property type="term" value="F:iron ion binding"/>
    <property type="evidence" value="ECO:0007669"/>
    <property type="project" value="InterPro"/>
</dbReference>
<dbReference type="InterPro" id="IPR051233">
    <property type="entry name" value="Desulfoferrodoxin_SOR"/>
</dbReference>
<dbReference type="InterPro" id="IPR002742">
    <property type="entry name" value="Desulfoferrodoxin_Fe-bd_dom"/>
</dbReference>
<keyword evidence="5" id="KW-0408">Iron</keyword>
<dbReference type="Gene3D" id="2.60.40.730">
    <property type="entry name" value="SOR catalytic domain"/>
    <property type="match status" value="1"/>
</dbReference>
<dbReference type="PANTHER" id="PTHR36541">
    <property type="entry name" value="SUPEROXIDE REDUCTASE-RELATED"/>
    <property type="match status" value="1"/>
</dbReference>
<protein>
    <submittedName>
        <fullName evidence="7">Superoxide reductase</fullName>
    </submittedName>
</protein>
<evidence type="ECO:0000313" key="8">
    <source>
        <dbReference type="Proteomes" id="UP000198718"/>
    </source>
</evidence>
<proteinExistence type="inferred from homology"/>
<evidence type="ECO:0000313" key="7">
    <source>
        <dbReference type="EMBL" id="SDK84114.1"/>
    </source>
</evidence>
<organism evidence="7 8">
    <name type="scientific">Natronincola ferrireducens</name>
    <dbReference type="NCBI Taxonomy" id="393762"/>
    <lineage>
        <taxon>Bacteria</taxon>
        <taxon>Bacillati</taxon>
        <taxon>Bacillota</taxon>
        <taxon>Clostridia</taxon>
        <taxon>Peptostreptococcales</taxon>
        <taxon>Natronincolaceae</taxon>
        <taxon>Natronincola</taxon>
    </lineage>
</organism>
<evidence type="ECO:0000256" key="5">
    <source>
        <dbReference type="ARBA" id="ARBA00023004"/>
    </source>
</evidence>
<dbReference type="RefSeq" id="WP_090553648.1">
    <property type="nucleotide sequence ID" value="NZ_FNFP01000004.1"/>
</dbReference>
<dbReference type="PANTHER" id="PTHR36541:SF1">
    <property type="entry name" value="SUPEROXIDE REDUCTASE-RELATED"/>
    <property type="match status" value="1"/>
</dbReference>
<evidence type="ECO:0000259" key="6">
    <source>
        <dbReference type="Pfam" id="PF01880"/>
    </source>
</evidence>
<dbReference type="Pfam" id="PF01880">
    <property type="entry name" value="Desulfoferrodox"/>
    <property type="match status" value="1"/>
</dbReference>
<keyword evidence="8" id="KW-1185">Reference proteome</keyword>
<comment type="similarity">
    <text evidence="1">Belongs to the desulfoferrodoxin family.</text>
</comment>
<evidence type="ECO:0000256" key="4">
    <source>
        <dbReference type="ARBA" id="ARBA00022982"/>
    </source>
</evidence>
<name>A0A1G9F6U8_9FIRM</name>
<sequence>MKSFGEFLQSGDWKGEKHVPVIHAPEKVKAGETFDLRVSIGDEIPHPNTLEHYISWVKVFFFQDGGKFPVELAEFKFTAHGEGGNFSEPAGATKVKLNKSGTIYAVSYCNIHGVWENNKEITVE</sequence>
<dbReference type="Proteomes" id="UP000198718">
    <property type="component" value="Unassembled WGS sequence"/>
</dbReference>
<dbReference type="STRING" id="393762.SAMN05660472_02102"/>
<keyword evidence="4" id="KW-0249">Electron transport</keyword>
<keyword evidence="3" id="KW-0479">Metal-binding</keyword>
<evidence type="ECO:0000256" key="2">
    <source>
        <dbReference type="ARBA" id="ARBA00022448"/>
    </source>
</evidence>
<evidence type="ECO:0000256" key="1">
    <source>
        <dbReference type="ARBA" id="ARBA00005941"/>
    </source>
</evidence>
<accession>A0A1G9F6U8</accession>
<keyword evidence="2" id="KW-0813">Transport</keyword>
<dbReference type="NCBIfam" id="TIGR00332">
    <property type="entry name" value="neela_ferrous"/>
    <property type="match status" value="1"/>
</dbReference>
<evidence type="ECO:0000256" key="3">
    <source>
        <dbReference type="ARBA" id="ARBA00022723"/>
    </source>
</evidence>
<dbReference type="EMBL" id="FNFP01000004">
    <property type="protein sequence ID" value="SDK84114.1"/>
    <property type="molecule type" value="Genomic_DNA"/>
</dbReference>
<dbReference type="InterPro" id="IPR036073">
    <property type="entry name" value="Desulfoferrodoxin_Fe-bd_dom_sf"/>
</dbReference>
<gene>
    <name evidence="7" type="ORF">SAMN05660472_02102</name>
</gene>
<dbReference type="AlphaFoldDB" id="A0A1G9F6U8"/>
<dbReference type="GO" id="GO:0016491">
    <property type="term" value="F:oxidoreductase activity"/>
    <property type="evidence" value="ECO:0007669"/>
    <property type="project" value="InterPro"/>
</dbReference>
<dbReference type="OrthoDB" id="9814936at2"/>